<keyword evidence="3 4" id="KW-0408">Iron</keyword>
<gene>
    <name evidence="7" type="ORF">A0U89_15670</name>
</gene>
<evidence type="ECO:0000256" key="4">
    <source>
        <dbReference type="PROSITE-ProRule" id="PRU00433"/>
    </source>
</evidence>
<dbReference type="PROSITE" id="PS51007">
    <property type="entry name" value="CYTC"/>
    <property type="match status" value="1"/>
</dbReference>
<dbReference type="SUPFAM" id="SSF46626">
    <property type="entry name" value="Cytochrome c"/>
    <property type="match status" value="1"/>
</dbReference>
<evidence type="ECO:0000313" key="8">
    <source>
        <dbReference type="Proteomes" id="UP000179145"/>
    </source>
</evidence>
<dbReference type="Pfam" id="PF13442">
    <property type="entry name" value="Cytochrome_CBB3"/>
    <property type="match status" value="1"/>
</dbReference>
<reference evidence="7 8" key="1">
    <citation type="journal article" date="2016" name="Microb. Cell Fact.">
        <title>Dissection of exopolysaccharide biosynthesis in Kozakia baliensis.</title>
        <authorList>
            <person name="Brandt J.U."/>
            <person name="Jakob F."/>
            <person name="Behr J."/>
            <person name="Geissler A.J."/>
            <person name="Vogel R.F."/>
        </authorList>
    </citation>
    <scope>NUCLEOTIDE SEQUENCE [LARGE SCALE GENOMIC DNA]</scope>
    <source>
        <strain evidence="7 8">DSM 14400</strain>
        <plasmid evidence="8">Plasmid pkb14400_3</plasmid>
    </source>
</reference>
<dbReference type="GO" id="GO:0020037">
    <property type="term" value="F:heme binding"/>
    <property type="evidence" value="ECO:0007669"/>
    <property type="project" value="InterPro"/>
</dbReference>
<evidence type="ECO:0000256" key="2">
    <source>
        <dbReference type="ARBA" id="ARBA00022723"/>
    </source>
</evidence>
<geneLocation type="plasmid" evidence="8">
    <name>pkb14400_3</name>
</geneLocation>
<sequence>MKRHLIALALSATVVALPSAGHTGSRRASFTTAQADEGAELYRNACATCHGAALLGNWETPPLTGQFVANWAGTPLSVLHDYITRAMPQMAPGTLEPEETTAIIAFLLQQNCIKSSRRPLPEKSAEMRKIVFPKPALATCGR</sequence>
<keyword evidence="8" id="KW-1185">Reference proteome</keyword>
<keyword evidence="2 4" id="KW-0479">Metal-binding</keyword>
<keyword evidence="5" id="KW-0732">Signal</keyword>
<keyword evidence="1 4" id="KW-0349">Heme</keyword>
<protein>
    <recommendedName>
        <fullName evidence="6">Cytochrome c domain-containing protein</fullName>
    </recommendedName>
</protein>
<evidence type="ECO:0000313" key="7">
    <source>
        <dbReference type="EMBL" id="AOX18745.1"/>
    </source>
</evidence>
<evidence type="ECO:0000256" key="5">
    <source>
        <dbReference type="SAM" id="SignalP"/>
    </source>
</evidence>
<dbReference type="Gene3D" id="1.10.760.10">
    <property type="entry name" value="Cytochrome c-like domain"/>
    <property type="match status" value="1"/>
</dbReference>
<feature type="chain" id="PRO_5009439215" description="Cytochrome c domain-containing protein" evidence="5">
    <location>
        <begin position="21"/>
        <end position="142"/>
    </location>
</feature>
<name>A0A1D8UYL4_9PROT</name>
<evidence type="ECO:0000256" key="1">
    <source>
        <dbReference type="ARBA" id="ARBA00022617"/>
    </source>
</evidence>
<dbReference type="KEGG" id="kba:A0U89_15670"/>
<dbReference type="EMBL" id="CP014677">
    <property type="protein sequence ID" value="AOX18745.1"/>
    <property type="molecule type" value="Genomic_DNA"/>
</dbReference>
<organism evidence="7 8">
    <name type="scientific">Kozakia baliensis</name>
    <dbReference type="NCBI Taxonomy" id="153496"/>
    <lineage>
        <taxon>Bacteria</taxon>
        <taxon>Pseudomonadati</taxon>
        <taxon>Pseudomonadota</taxon>
        <taxon>Alphaproteobacteria</taxon>
        <taxon>Acetobacterales</taxon>
        <taxon>Acetobacteraceae</taxon>
        <taxon>Kozakia</taxon>
    </lineage>
</organism>
<evidence type="ECO:0000259" key="6">
    <source>
        <dbReference type="PROSITE" id="PS51007"/>
    </source>
</evidence>
<proteinExistence type="predicted"/>
<dbReference type="InterPro" id="IPR009056">
    <property type="entry name" value="Cyt_c-like_dom"/>
</dbReference>
<keyword evidence="7" id="KW-0614">Plasmid</keyword>
<feature type="signal peptide" evidence="5">
    <location>
        <begin position="1"/>
        <end position="20"/>
    </location>
</feature>
<feature type="domain" description="Cytochrome c" evidence="6">
    <location>
        <begin position="33"/>
        <end position="111"/>
    </location>
</feature>
<dbReference type="Proteomes" id="UP000179145">
    <property type="component" value="Plasmid pKB14400_3"/>
</dbReference>
<dbReference type="OrthoDB" id="7255288at2"/>
<accession>A0A1D8UYL4</accession>
<dbReference type="GO" id="GO:0046872">
    <property type="term" value="F:metal ion binding"/>
    <property type="evidence" value="ECO:0007669"/>
    <property type="project" value="UniProtKB-KW"/>
</dbReference>
<dbReference type="AlphaFoldDB" id="A0A1D8UYL4"/>
<dbReference type="InterPro" id="IPR036909">
    <property type="entry name" value="Cyt_c-like_dom_sf"/>
</dbReference>
<dbReference type="RefSeq" id="WP_070404189.1">
    <property type="nucleotide sequence ID" value="NZ_BJVW01000012.1"/>
</dbReference>
<dbReference type="GO" id="GO:0009055">
    <property type="term" value="F:electron transfer activity"/>
    <property type="evidence" value="ECO:0007669"/>
    <property type="project" value="InterPro"/>
</dbReference>
<evidence type="ECO:0000256" key="3">
    <source>
        <dbReference type="ARBA" id="ARBA00023004"/>
    </source>
</evidence>